<dbReference type="EMBL" id="AJYJ02000137">
    <property type="protein sequence ID" value="OEF09818.1"/>
    <property type="molecule type" value="Genomic_DNA"/>
</dbReference>
<accession>A0ABX3AQQ7</accession>
<sequence length="59" mass="6762">MNVIKRGELLVRLQIILLRIINMPVTVCVKVNQLYAIGRNDKNEVGVKTEIKVEVNPLY</sequence>
<comment type="caution">
    <text evidence="1">The sequence shown here is derived from an EMBL/GenBank/DDBJ whole genome shotgun (WGS) entry which is preliminary data.</text>
</comment>
<proteinExistence type="predicted"/>
<protein>
    <submittedName>
        <fullName evidence="1">Uncharacterized protein</fullName>
    </submittedName>
</protein>
<evidence type="ECO:0000313" key="2">
    <source>
        <dbReference type="Proteomes" id="UP000095059"/>
    </source>
</evidence>
<evidence type="ECO:0000313" key="1">
    <source>
        <dbReference type="EMBL" id="OEF09818.1"/>
    </source>
</evidence>
<dbReference type="Proteomes" id="UP000095059">
    <property type="component" value="Unassembled WGS sequence"/>
</dbReference>
<keyword evidence="2" id="KW-1185">Reference proteome</keyword>
<name>A0ABX3AQQ7_ALILO</name>
<gene>
    <name evidence="1" type="ORF">A1Q5_14140</name>
</gene>
<reference evidence="1 2" key="1">
    <citation type="journal article" date="2012" name="Science">
        <title>Ecological populations of bacteria act as socially cohesive units of antibiotic production and resistance.</title>
        <authorList>
            <person name="Cordero O.X."/>
            <person name="Wildschutte H."/>
            <person name="Kirkup B."/>
            <person name="Proehl S."/>
            <person name="Ngo L."/>
            <person name="Hussain F."/>
            <person name="Le Roux F."/>
            <person name="Mincer T."/>
            <person name="Polz M.F."/>
        </authorList>
    </citation>
    <scope>NUCLEOTIDE SEQUENCE [LARGE SCALE GENOMIC DNA]</scope>
    <source>
        <strain evidence="1 2">5S-186</strain>
    </source>
</reference>
<organism evidence="1 2">
    <name type="scientific">Aliivibrio logei 5S-186</name>
    <dbReference type="NCBI Taxonomy" id="626086"/>
    <lineage>
        <taxon>Bacteria</taxon>
        <taxon>Pseudomonadati</taxon>
        <taxon>Pseudomonadota</taxon>
        <taxon>Gammaproteobacteria</taxon>
        <taxon>Vibrionales</taxon>
        <taxon>Vibrionaceae</taxon>
        <taxon>Aliivibrio</taxon>
    </lineage>
</organism>